<comment type="caution">
    <text evidence="2">The sequence shown here is derived from an EMBL/GenBank/DDBJ whole genome shotgun (WGS) entry which is preliminary data.</text>
</comment>
<dbReference type="Pfam" id="PF03992">
    <property type="entry name" value="ABM"/>
    <property type="match status" value="1"/>
</dbReference>
<evidence type="ECO:0000313" key="2">
    <source>
        <dbReference type="EMBL" id="KRR03263.1"/>
    </source>
</evidence>
<dbReference type="EMBL" id="LLXX01000142">
    <property type="protein sequence ID" value="KRR03263.1"/>
    <property type="molecule type" value="Genomic_DNA"/>
</dbReference>
<accession>A0A0R3LLC3</accession>
<organism evidence="2 3">
    <name type="scientific">Bradyrhizobium valentinum</name>
    <dbReference type="NCBI Taxonomy" id="1518501"/>
    <lineage>
        <taxon>Bacteria</taxon>
        <taxon>Pseudomonadati</taxon>
        <taxon>Pseudomonadota</taxon>
        <taxon>Alphaproteobacteria</taxon>
        <taxon>Hyphomicrobiales</taxon>
        <taxon>Nitrobacteraceae</taxon>
        <taxon>Bradyrhizobium</taxon>
    </lineage>
</organism>
<evidence type="ECO:0000313" key="3">
    <source>
        <dbReference type="Proteomes" id="UP000051913"/>
    </source>
</evidence>
<evidence type="ECO:0000259" key="1">
    <source>
        <dbReference type="PROSITE" id="PS51725"/>
    </source>
</evidence>
<name>A0A0R3LLC3_9BRAD</name>
<dbReference type="Gene3D" id="3.30.70.100">
    <property type="match status" value="1"/>
</dbReference>
<dbReference type="Proteomes" id="UP000051913">
    <property type="component" value="Unassembled WGS sequence"/>
</dbReference>
<dbReference type="OrthoDB" id="9812754at2"/>
<protein>
    <recommendedName>
        <fullName evidence="1">ABM domain-containing protein</fullName>
    </recommendedName>
</protein>
<reference evidence="2 3" key="1">
    <citation type="submission" date="2014-03" db="EMBL/GenBank/DDBJ databases">
        <title>Bradyrhizobium valentinum sp. nov., isolated from effective nodules of Lupinus mariae-josephae, a lupine endemic of basic-lime soils in Eastern Spain.</title>
        <authorList>
            <person name="Duran D."/>
            <person name="Rey L."/>
            <person name="Navarro A."/>
            <person name="Busquets A."/>
            <person name="Imperial J."/>
            <person name="Ruiz-Argueso T."/>
        </authorList>
    </citation>
    <scope>NUCLEOTIDE SEQUENCE [LARGE SCALE GENOMIC DNA]</scope>
    <source>
        <strain evidence="2 3">LmjM3</strain>
    </source>
</reference>
<dbReference type="InterPro" id="IPR011008">
    <property type="entry name" value="Dimeric_a/b-barrel"/>
</dbReference>
<dbReference type="InterPro" id="IPR007138">
    <property type="entry name" value="ABM_dom"/>
</dbReference>
<dbReference type="PROSITE" id="PS51725">
    <property type="entry name" value="ABM"/>
    <property type="match status" value="1"/>
</dbReference>
<gene>
    <name evidence="2" type="ORF">CP49_15090</name>
</gene>
<dbReference type="SUPFAM" id="SSF54909">
    <property type="entry name" value="Dimeric alpha+beta barrel"/>
    <property type="match status" value="1"/>
</dbReference>
<keyword evidence="3" id="KW-1185">Reference proteome</keyword>
<dbReference type="AlphaFoldDB" id="A0A0R3LLC3"/>
<sequence>MAKLAIVATIKTTPGKRNEYLKHLKAHAQRCLATEPGTLKFEILVPQTEADTIMLYEVYASPEAFEMHWKGLSMQQAKQNTTDLQVSLSGVPCDFVE</sequence>
<proteinExistence type="predicted"/>
<feature type="domain" description="ABM" evidence="1">
    <location>
        <begin position="4"/>
        <end position="97"/>
    </location>
</feature>
<dbReference type="RefSeq" id="WP_057852785.1">
    <property type="nucleotide sequence ID" value="NZ_LLXX01000142.1"/>
</dbReference>